<name>A0A3R9KH16_9PSEU</name>
<organism evidence="2 3">
    <name type="scientific">Amycolatopsis eburnea</name>
    <dbReference type="NCBI Taxonomy" id="2267691"/>
    <lineage>
        <taxon>Bacteria</taxon>
        <taxon>Bacillati</taxon>
        <taxon>Actinomycetota</taxon>
        <taxon>Actinomycetes</taxon>
        <taxon>Pseudonocardiales</taxon>
        <taxon>Pseudonocardiaceae</taxon>
        <taxon>Amycolatopsis</taxon>
    </lineage>
</organism>
<feature type="region of interest" description="Disordered" evidence="1">
    <location>
        <begin position="1"/>
        <end position="43"/>
    </location>
</feature>
<dbReference type="AlphaFoldDB" id="A0A3R9KH16"/>
<comment type="caution">
    <text evidence="2">The sequence shown here is derived from an EMBL/GenBank/DDBJ whole genome shotgun (WGS) entry which is preliminary data.</text>
</comment>
<proteinExistence type="predicted"/>
<accession>A0A3R9KH16</accession>
<evidence type="ECO:0000313" key="3">
    <source>
        <dbReference type="Proteomes" id="UP000267081"/>
    </source>
</evidence>
<dbReference type="Proteomes" id="UP000267081">
    <property type="component" value="Unassembled WGS sequence"/>
</dbReference>
<dbReference type="RefSeq" id="WP_125314173.1">
    <property type="nucleotide sequence ID" value="NZ_RSEC01000059.1"/>
</dbReference>
<protein>
    <submittedName>
        <fullName evidence="2">Uncharacterized protein</fullName>
    </submittedName>
</protein>
<gene>
    <name evidence="2" type="ORF">EIY87_35000</name>
</gene>
<keyword evidence="3" id="KW-1185">Reference proteome</keyword>
<evidence type="ECO:0000313" key="2">
    <source>
        <dbReference type="EMBL" id="RSD11948.1"/>
    </source>
</evidence>
<dbReference type="EMBL" id="RSEC01000059">
    <property type="protein sequence ID" value="RSD11948.1"/>
    <property type="molecule type" value="Genomic_DNA"/>
</dbReference>
<reference evidence="2 3" key="1">
    <citation type="submission" date="2018-12" db="EMBL/GenBank/DDBJ databases">
        <title>Amycolatopsis eburnea sp. nov. actinomycete associate with arbuscular mycorrhiza fungal spore.</title>
        <authorList>
            <person name="Lumyong S."/>
            <person name="Chaiya L."/>
        </authorList>
    </citation>
    <scope>NUCLEOTIDE SEQUENCE [LARGE SCALE GENOMIC DNA]</scope>
    <source>
        <strain evidence="2 3">GLM-1</strain>
    </source>
</reference>
<evidence type="ECO:0000256" key="1">
    <source>
        <dbReference type="SAM" id="MobiDB-lite"/>
    </source>
</evidence>
<sequence>MFGSTGGIDGDVDAMLRQAKTSSETATNLQNSSQHVTSAGVDLRSASSGRWADGFADADQGRQTVVDHHLAPKYVAASDAMHRGAGGYQDADDAANQEANRVSYQAGGFGISAQI</sequence>
<dbReference type="OrthoDB" id="3625444at2"/>
<feature type="compositionally biased region" description="Polar residues" evidence="1">
    <location>
        <begin position="19"/>
        <end position="37"/>
    </location>
</feature>